<dbReference type="GO" id="GO:0005829">
    <property type="term" value="C:cytosol"/>
    <property type="evidence" value="ECO:0007669"/>
    <property type="project" value="TreeGrafter"/>
</dbReference>
<dbReference type="EMBL" id="JYIV01000017">
    <property type="protein sequence ID" value="KJL25301.1"/>
    <property type="molecule type" value="Genomic_DNA"/>
</dbReference>
<evidence type="ECO:0000256" key="1">
    <source>
        <dbReference type="ARBA" id="ARBA00022801"/>
    </source>
</evidence>
<dbReference type="PANTHER" id="PTHR12304:SF4">
    <property type="entry name" value="URIDINE NUCLEOSIDASE"/>
    <property type="match status" value="1"/>
</dbReference>
<dbReference type="InterPro" id="IPR001910">
    <property type="entry name" value="Inosine/uridine_hydrolase_dom"/>
</dbReference>
<name>A0A0F0L166_9MICO</name>
<dbReference type="Proteomes" id="UP000033725">
    <property type="component" value="Unassembled WGS sequence"/>
</dbReference>
<comment type="caution">
    <text evidence="4">The sequence shown here is derived from an EMBL/GenBank/DDBJ whole genome shotgun (WGS) entry which is preliminary data.</text>
</comment>
<evidence type="ECO:0000313" key="5">
    <source>
        <dbReference type="Proteomes" id="UP000033725"/>
    </source>
</evidence>
<keyword evidence="2 4" id="KW-0326">Glycosidase</keyword>
<protein>
    <submittedName>
        <fullName evidence="4">Pyrimidine-specific ribonucleoside hydrolase RihA</fullName>
        <ecNumber evidence="4">3.2.-.-</ecNumber>
    </submittedName>
</protein>
<dbReference type="InterPro" id="IPR023186">
    <property type="entry name" value="IUNH"/>
</dbReference>
<feature type="domain" description="Inosine/uridine-preferring nucleoside hydrolase" evidence="3">
    <location>
        <begin position="5"/>
        <end position="300"/>
    </location>
</feature>
<reference evidence="4 5" key="1">
    <citation type="submission" date="2015-02" db="EMBL/GenBank/DDBJ databases">
        <title>Draft genome sequences of ten Microbacterium spp. with emphasis on heavy metal contaminated environments.</title>
        <authorList>
            <person name="Corretto E."/>
        </authorList>
    </citation>
    <scope>NUCLEOTIDE SEQUENCE [LARGE SCALE GENOMIC DNA]</scope>
    <source>
        <strain evidence="4 5">BEL163</strain>
    </source>
</reference>
<dbReference type="InterPro" id="IPR036452">
    <property type="entry name" value="Ribo_hydro-like"/>
</dbReference>
<dbReference type="Pfam" id="PF01156">
    <property type="entry name" value="IU_nuc_hydro"/>
    <property type="match status" value="1"/>
</dbReference>
<sequence>MTTPVLLDCDPGHDDVFAIWLAAGNDAIDLRGVTTVGGNGYLEHTTRNARIALTVAGVTNVPVAAGADKPLTRELTPGAWIHGENALGGPVLPEPTVPLDPRHAVDFLADTLAASSEPITLIPTGPLTNIALLLQQRPEVMSQIKEIIWMGGSTGRGNVGAYPEFNAWADPEAAAVVFASGLPLTMVGLNISHQALITEEVIQRIGAVGNETAAFGVELLRFFCSTYEKAEGMPEGPLHDPITVAIAIDRAVASVQRCHVDIETTGEFTAGATCVDLHDMLGKEPNTDVAITLDVPKFWNLVTDAVGALA</sequence>
<dbReference type="Gene3D" id="3.90.245.10">
    <property type="entry name" value="Ribonucleoside hydrolase-like"/>
    <property type="match status" value="1"/>
</dbReference>
<dbReference type="PANTHER" id="PTHR12304">
    <property type="entry name" value="INOSINE-URIDINE PREFERRING NUCLEOSIDE HYDROLASE"/>
    <property type="match status" value="1"/>
</dbReference>
<dbReference type="CDD" id="cd02651">
    <property type="entry name" value="nuc_hydro_IU_UC_XIUA"/>
    <property type="match status" value="1"/>
</dbReference>
<dbReference type="AlphaFoldDB" id="A0A0F0L166"/>
<evidence type="ECO:0000256" key="2">
    <source>
        <dbReference type="ARBA" id="ARBA00023295"/>
    </source>
</evidence>
<evidence type="ECO:0000259" key="3">
    <source>
        <dbReference type="Pfam" id="PF01156"/>
    </source>
</evidence>
<dbReference type="SUPFAM" id="SSF53590">
    <property type="entry name" value="Nucleoside hydrolase"/>
    <property type="match status" value="1"/>
</dbReference>
<dbReference type="PATRIC" id="fig|82380.10.peg.748"/>
<proteinExistence type="predicted"/>
<gene>
    <name evidence="4" type="primary">rihA</name>
    <name evidence="4" type="ORF">RN51_00749</name>
</gene>
<dbReference type="GO" id="GO:0006152">
    <property type="term" value="P:purine nucleoside catabolic process"/>
    <property type="evidence" value="ECO:0007669"/>
    <property type="project" value="TreeGrafter"/>
</dbReference>
<dbReference type="GO" id="GO:0008477">
    <property type="term" value="F:purine nucleosidase activity"/>
    <property type="evidence" value="ECO:0007669"/>
    <property type="project" value="TreeGrafter"/>
</dbReference>
<accession>A0A0F0L166</accession>
<dbReference type="RefSeq" id="WP_045262681.1">
    <property type="nucleotide sequence ID" value="NZ_JYIV01000017.1"/>
</dbReference>
<evidence type="ECO:0000313" key="4">
    <source>
        <dbReference type="EMBL" id="KJL25301.1"/>
    </source>
</evidence>
<dbReference type="EC" id="3.2.-.-" evidence="4"/>
<organism evidence="4 5">
    <name type="scientific">Microbacterium oxydans</name>
    <dbReference type="NCBI Taxonomy" id="82380"/>
    <lineage>
        <taxon>Bacteria</taxon>
        <taxon>Bacillati</taxon>
        <taxon>Actinomycetota</taxon>
        <taxon>Actinomycetes</taxon>
        <taxon>Micrococcales</taxon>
        <taxon>Microbacteriaceae</taxon>
        <taxon>Microbacterium</taxon>
    </lineage>
</organism>
<dbReference type="OrthoDB" id="9797882at2"/>
<keyword evidence="1 4" id="KW-0378">Hydrolase</keyword>